<dbReference type="EMBL" id="JAPWTJ010000591">
    <property type="protein sequence ID" value="KAJ8977067.1"/>
    <property type="molecule type" value="Genomic_DNA"/>
</dbReference>
<comment type="caution">
    <text evidence="1">The sequence shown here is derived from an EMBL/GenBank/DDBJ whole genome shotgun (WGS) entry which is preliminary data.</text>
</comment>
<protein>
    <submittedName>
        <fullName evidence="1">Uncharacterized protein</fullName>
    </submittedName>
</protein>
<name>A0ABQ9JGR9_9CUCU</name>
<gene>
    <name evidence="1" type="ORF">NQ317_017229</name>
</gene>
<proteinExistence type="predicted"/>
<dbReference type="Proteomes" id="UP001162164">
    <property type="component" value="Unassembled WGS sequence"/>
</dbReference>
<evidence type="ECO:0000313" key="2">
    <source>
        <dbReference type="Proteomes" id="UP001162164"/>
    </source>
</evidence>
<organism evidence="1 2">
    <name type="scientific">Molorchus minor</name>
    <dbReference type="NCBI Taxonomy" id="1323400"/>
    <lineage>
        <taxon>Eukaryota</taxon>
        <taxon>Metazoa</taxon>
        <taxon>Ecdysozoa</taxon>
        <taxon>Arthropoda</taxon>
        <taxon>Hexapoda</taxon>
        <taxon>Insecta</taxon>
        <taxon>Pterygota</taxon>
        <taxon>Neoptera</taxon>
        <taxon>Endopterygota</taxon>
        <taxon>Coleoptera</taxon>
        <taxon>Polyphaga</taxon>
        <taxon>Cucujiformia</taxon>
        <taxon>Chrysomeloidea</taxon>
        <taxon>Cerambycidae</taxon>
        <taxon>Lamiinae</taxon>
        <taxon>Monochamini</taxon>
        <taxon>Molorchus</taxon>
    </lineage>
</organism>
<accession>A0ABQ9JGR9</accession>
<evidence type="ECO:0000313" key="1">
    <source>
        <dbReference type="EMBL" id="KAJ8977067.1"/>
    </source>
</evidence>
<keyword evidence="2" id="KW-1185">Reference proteome</keyword>
<reference evidence="1" key="1">
    <citation type="journal article" date="2023" name="Insect Mol. Biol.">
        <title>Genome sequencing provides insights into the evolution of gene families encoding plant cell wall-degrading enzymes in longhorned beetles.</title>
        <authorList>
            <person name="Shin N.R."/>
            <person name="Okamura Y."/>
            <person name="Kirsch R."/>
            <person name="Pauchet Y."/>
        </authorList>
    </citation>
    <scope>NUCLEOTIDE SEQUENCE</scope>
    <source>
        <strain evidence="1">MMC_N1</strain>
    </source>
</reference>
<sequence>MQGLPKPPLLMVSDCKRKHCSKVLAQKGKRQVGGLTSAERGTNTTLVCAMSATGNFLAPAFIFARKRLKPELTDDAPNGSPAFAQEKEWTDREVFLKYLTYFVDQWLLYPLELSIILSLINVGTPDQRSRQ</sequence>